<evidence type="ECO:0000256" key="6">
    <source>
        <dbReference type="PROSITE-ProRule" id="PRU00076"/>
    </source>
</evidence>
<keyword evidence="5" id="KW-0325">Glycoprotein</keyword>
<dbReference type="Pfam" id="PF00008">
    <property type="entry name" value="EGF"/>
    <property type="match status" value="2"/>
</dbReference>
<name>A0AAD9JEX4_9ANNE</name>
<dbReference type="Gene3D" id="2.10.25.10">
    <property type="entry name" value="Laminin"/>
    <property type="match status" value="2"/>
</dbReference>
<evidence type="ECO:0000256" key="3">
    <source>
        <dbReference type="ARBA" id="ARBA00022737"/>
    </source>
</evidence>
<keyword evidence="10" id="KW-1185">Reference proteome</keyword>
<reference evidence="9" key="1">
    <citation type="journal article" date="2023" name="Mol. Biol. Evol.">
        <title>Third-Generation Sequencing Reveals the Adaptive Role of the Epigenome in Three Deep-Sea Polychaetes.</title>
        <authorList>
            <person name="Perez M."/>
            <person name="Aroh O."/>
            <person name="Sun Y."/>
            <person name="Lan Y."/>
            <person name="Juniper S.K."/>
            <person name="Young C.R."/>
            <person name="Angers B."/>
            <person name="Qian P.Y."/>
        </authorList>
    </citation>
    <scope>NUCLEOTIDE SEQUENCE</scope>
    <source>
        <strain evidence="9">P08H-3</strain>
    </source>
</reference>
<keyword evidence="2 7" id="KW-0732">Signal</keyword>
<proteinExistence type="predicted"/>
<organism evidence="9 10">
    <name type="scientific">Paralvinella palmiformis</name>
    <dbReference type="NCBI Taxonomy" id="53620"/>
    <lineage>
        <taxon>Eukaryota</taxon>
        <taxon>Metazoa</taxon>
        <taxon>Spiralia</taxon>
        <taxon>Lophotrochozoa</taxon>
        <taxon>Annelida</taxon>
        <taxon>Polychaeta</taxon>
        <taxon>Sedentaria</taxon>
        <taxon>Canalipalpata</taxon>
        <taxon>Terebellida</taxon>
        <taxon>Terebelliformia</taxon>
        <taxon>Alvinellidae</taxon>
        <taxon>Paralvinella</taxon>
    </lineage>
</organism>
<dbReference type="AlphaFoldDB" id="A0AAD9JEX4"/>
<dbReference type="GO" id="GO:0007219">
    <property type="term" value="P:Notch signaling pathway"/>
    <property type="evidence" value="ECO:0007669"/>
    <property type="project" value="TreeGrafter"/>
</dbReference>
<dbReference type="Proteomes" id="UP001208570">
    <property type="component" value="Unassembled WGS sequence"/>
</dbReference>
<evidence type="ECO:0000259" key="8">
    <source>
        <dbReference type="PROSITE" id="PS50026"/>
    </source>
</evidence>
<dbReference type="GO" id="GO:0005112">
    <property type="term" value="F:Notch binding"/>
    <property type="evidence" value="ECO:0007669"/>
    <property type="project" value="TreeGrafter"/>
</dbReference>
<dbReference type="InterPro" id="IPR000742">
    <property type="entry name" value="EGF"/>
</dbReference>
<accession>A0AAD9JEX4</accession>
<feature type="signal peptide" evidence="7">
    <location>
        <begin position="1"/>
        <end position="23"/>
    </location>
</feature>
<dbReference type="PROSITE" id="PS50026">
    <property type="entry name" value="EGF_3"/>
    <property type="match status" value="2"/>
</dbReference>
<dbReference type="PROSITE" id="PS01186">
    <property type="entry name" value="EGF_2"/>
    <property type="match status" value="2"/>
</dbReference>
<dbReference type="CDD" id="cd00054">
    <property type="entry name" value="EGF_CA"/>
    <property type="match status" value="2"/>
</dbReference>
<dbReference type="SMART" id="SM00181">
    <property type="entry name" value="EGF"/>
    <property type="match status" value="2"/>
</dbReference>
<comment type="caution">
    <text evidence="9">The sequence shown here is derived from an EMBL/GenBank/DDBJ whole genome shotgun (WGS) entry which is preliminary data.</text>
</comment>
<dbReference type="PANTHER" id="PTHR12916:SF4">
    <property type="entry name" value="UNINFLATABLE, ISOFORM C"/>
    <property type="match status" value="1"/>
</dbReference>
<sequence length="175" mass="18666">MDKMHISITVAAILFWNFNLTWSLNVTTTAIPETELVSVNRTELGIPPGENPGNETELVSTPTPIDPCAAGICQNGGTCIGNSSSTLGYECRCLEGWMGKNCTQKDFCSSSPCHNNGTCSQNVTAVDRCTPNPCQNNANCTNIPGDFNCSCPSGYGGKNCSLGLPMTCRYSFCIE</sequence>
<comment type="caution">
    <text evidence="6">Lacks conserved residue(s) required for the propagation of feature annotation.</text>
</comment>
<feature type="chain" id="PRO_5041943443" description="EGF-like domain-containing protein" evidence="7">
    <location>
        <begin position="24"/>
        <end position="175"/>
    </location>
</feature>
<evidence type="ECO:0000256" key="2">
    <source>
        <dbReference type="ARBA" id="ARBA00022729"/>
    </source>
</evidence>
<feature type="disulfide bond" evidence="6">
    <location>
        <begin position="151"/>
        <end position="160"/>
    </location>
</feature>
<feature type="domain" description="EGF-like" evidence="8">
    <location>
        <begin position="64"/>
        <end position="103"/>
    </location>
</feature>
<dbReference type="FunFam" id="2.10.25.10:FF:000173">
    <property type="entry name" value="Neurogenic locus notch protein 2"/>
    <property type="match status" value="1"/>
</dbReference>
<keyword evidence="1 6" id="KW-0245">EGF-like domain</keyword>
<gene>
    <name evidence="9" type="ORF">LSH36_353g04002</name>
</gene>
<dbReference type="SUPFAM" id="SSF57196">
    <property type="entry name" value="EGF/Laminin"/>
    <property type="match status" value="2"/>
</dbReference>
<feature type="domain" description="EGF-like" evidence="8">
    <location>
        <begin position="125"/>
        <end position="161"/>
    </location>
</feature>
<dbReference type="InterPro" id="IPR001881">
    <property type="entry name" value="EGF-like_Ca-bd_dom"/>
</dbReference>
<evidence type="ECO:0000256" key="1">
    <source>
        <dbReference type="ARBA" id="ARBA00022536"/>
    </source>
</evidence>
<evidence type="ECO:0000313" key="10">
    <source>
        <dbReference type="Proteomes" id="UP001208570"/>
    </source>
</evidence>
<dbReference type="PROSITE" id="PS00010">
    <property type="entry name" value="ASX_HYDROXYL"/>
    <property type="match status" value="1"/>
</dbReference>
<feature type="disulfide bond" evidence="6">
    <location>
        <begin position="93"/>
        <end position="102"/>
    </location>
</feature>
<keyword evidence="4 6" id="KW-1015">Disulfide bond</keyword>
<dbReference type="PANTHER" id="PTHR12916">
    <property type="entry name" value="CYTOCHROME C OXIDASE POLYPEPTIDE VIC-2"/>
    <property type="match status" value="1"/>
</dbReference>
<protein>
    <recommendedName>
        <fullName evidence="8">EGF-like domain-containing protein</fullName>
    </recommendedName>
</protein>
<dbReference type="EMBL" id="JAODUP010000353">
    <property type="protein sequence ID" value="KAK2151726.1"/>
    <property type="molecule type" value="Genomic_DNA"/>
</dbReference>
<evidence type="ECO:0000313" key="9">
    <source>
        <dbReference type="EMBL" id="KAK2151726.1"/>
    </source>
</evidence>
<evidence type="ECO:0000256" key="7">
    <source>
        <dbReference type="SAM" id="SignalP"/>
    </source>
</evidence>
<dbReference type="FunFam" id="2.10.25.10:FF:000321">
    <property type="entry name" value="Protein delta homolog 1"/>
    <property type="match status" value="1"/>
</dbReference>
<dbReference type="SMART" id="SM00179">
    <property type="entry name" value="EGF_CA"/>
    <property type="match status" value="2"/>
</dbReference>
<dbReference type="GO" id="GO:0005509">
    <property type="term" value="F:calcium ion binding"/>
    <property type="evidence" value="ECO:0007669"/>
    <property type="project" value="InterPro"/>
</dbReference>
<evidence type="ECO:0000256" key="5">
    <source>
        <dbReference type="ARBA" id="ARBA00023180"/>
    </source>
</evidence>
<keyword evidence="3" id="KW-0677">Repeat</keyword>
<evidence type="ECO:0000256" key="4">
    <source>
        <dbReference type="ARBA" id="ARBA00023157"/>
    </source>
</evidence>
<dbReference type="InterPro" id="IPR000152">
    <property type="entry name" value="EGF-type_Asp/Asn_hydroxyl_site"/>
</dbReference>
<dbReference type="PROSITE" id="PS00022">
    <property type="entry name" value="EGF_1"/>
    <property type="match status" value="2"/>
</dbReference>